<keyword evidence="1" id="KW-1133">Transmembrane helix</keyword>
<evidence type="ECO:0000259" key="2">
    <source>
        <dbReference type="Pfam" id="PF04083"/>
    </source>
</evidence>
<dbReference type="Pfam" id="PF04083">
    <property type="entry name" value="Abhydro_lipase"/>
    <property type="match status" value="1"/>
</dbReference>
<dbReference type="EMBL" id="GDJX01017783">
    <property type="protein sequence ID" value="JAT50153.1"/>
    <property type="molecule type" value="Transcribed_RNA"/>
</dbReference>
<feature type="domain" description="Partial AB-hydrolase lipase" evidence="2">
    <location>
        <begin position="52"/>
        <end position="113"/>
    </location>
</feature>
<name>A0A1D1Y6A8_9ARAE</name>
<dbReference type="SUPFAM" id="SSF53474">
    <property type="entry name" value="alpha/beta-Hydrolases"/>
    <property type="match status" value="1"/>
</dbReference>
<keyword evidence="1" id="KW-0472">Membrane</keyword>
<keyword evidence="1" id="KW-0812">Transmembrane</keyword>
<sequence>MATCGMTGIPTFFCFFFLFYVFFLLSSLDLTDGIRNGVGDSTATDAVGVCSSLVIPTGYKCQEFTVKTQDGYILSMQRIPEGRKGSGGAAGQKRQPVLLQHGVLMDGMTWLLNSPEESLAYVLADSGFDVWISNTRGTRWSRRHATLDPSSRAFWGWSWDDLAMYDLPATFNFVYQQTGQKLNYVGHSLVARS</sequence>
<dbReference type="GO" id="GO:0006629">
    <property type="term" value="P:lipid metabolic process"/>
    <property type="evidence" value="ECO:0007669"/>
    <property type="project" value="InterPro"/>
</dbReference>
<feature type="transmembrane region" description="Helical" evidence="1">
    <location>
        <begin position="6"/>
        <end position="25"/>
    </location>
</feature>
<dbReference type="InterPro" id="IPR029058">
    <property type="entry name" value="AB_hydrolase_fold"/>
</dbReference>
<accession>A0A1D1Y6A8</accession>
<gene>
    <name evidence="3" type="primary">LIP2_5</name>
    <name evidence="3" type="ORF">g.91462</name>
</gene>
<reference evidence="3" key="1">
    <citation type="submission" date="2015-07" db="EMBL/GenBank/DDBJ databases">
        <title>Transcriptome Assembly of Anthurium amnicola.</title>
        <authorList>
            <person name="Suzuki J."/>
        </authorList>
    </citation>
    <scope>NUCLEOTIDE SEQUENCE</scope>
</reference>
<dbReference type="PANTHER" id="PTHR11005">
    <property type="entry name" value="LYSOSOMAL ACID LIPASE-RELATED"/>
    <property type="match status" value="1"/>
</dbReference>
<proteinExistence type="predicted"/>
<organism evidence="3">
    <name type="scientific">Anthurium amnicola</name>
    <dbReference type="NCBI Taxonomy" id="1678845"/>
    <lineage>
        <taxon>Eukaryota</taxon>
        <taxon>Viridiplantae</taxon>
        <taxon>Streptophyta</taxon>
        <taxon>Embryophyta</taxon>
        <taxon>Tracheophyta</taxon>
        <taxon>Spermatophyta</taxon>
        <taxon>Magnoliopsida</taxon>
        <taxon>Liliopsida</taxon>
        <taxon>Araceae</taxon>
        <taxon>Pothoideae</taxon>
        <taxon>Potheae</taxon>
        <taxon>Anthurium</taxon>
    </lineage>
</organism>
<evidence type="ECO:0000313" key="3">
    <source>
        <dbReference type="EMBL" id="JAT50153.1"/>
    </source>
</evidence>
<evidence type="ECO:0000256" key="1">
    <source>
        <dbReference type="SAM" id="Phobius"/>
    </source>
</evidence>
<dbReference type="AlphaFoldDB" id="A0A1D1Y6A8"/>
<dbReference type="Gene3D" id="3.40.50.1820">
    <property type="entry name" value="alpha/beta hydrolase"/>
    <property type="match status" value="1"/>
</dbReference>
<dbReference type="InterPro" id="IPR006693">
    <property type="entry name" value="AB_hydrolase_lipase"/>
</dbReference>
<protein>
    <submittedName>
        <fullName evidence="3">Triacylglycerol lipase 2</fullName>
    </submittedName>
</protein>